<dbReference type="PANTHER" id="PTHR30614">
    <property type="entry name" value="MEMBRANE COMPONENT OF AMINO ACID ABC TRANSPORTER"/>
    <property type="match status" value="1"/>
</dbReference>
<dbReference type="PANTHER" id="PTHR30614:SF36">
    <property type="entry name" value="ABC TRANSPORTER MEMBRANE-SPANNING PERMEASE-GLUTAMINE TRANSPORT"/>
    <property type="match status" value="1"/>
</dbReference>
<keyword evidence="4 7" id="KW-0812">Transmembrane</keyword>
<name>A0A395V3B6_9FIRM</name>
<dbReference type="NCBIfam" id="TIGR01726">
    <property type="entry name" value="HEQRo_perm_3TM"/>
    <property type="match status" value="1"/>
</dbReference>
<keyword evidence="5 7" id="KW-1133">Transmembrane helix</keyword>
<feature type="transmembrane region" description="Helical" evidence="7">
    <location>
        <begin position="195"/>
        <end position="216"/>
    </location>
</feature>
<feature type="transmembrane region" description="Helical" evidence="7">
    <location>
        <begin position="60"/>
        <end position="79"/>
    </location>
</feature>
<evidence type="ECO:0000256" key="3">
    <source>
        <dbReference type="ARBA" id="ARBA00022475"/>
    </source>
</evidence>
<evidence type="ECO:0000256" key="5">
    <source>
        <dbReference type="ARBA" id="ARBA00022989"/>
    </source>
</evidence>
<comment type="subcellular location">
    <subcellularLocation>
        <location evidence="1 7">Cell membrane</location>
        <topology evidence="1 7">Multi-pass membrane protein</topology>
    </subcellularLocation>
</comment>
<keyword evidence="3" id="KW-1003">Cell membrane</keyword>
<dbReference type="Gene3D" id="1.10.3720.10">
    <property type="entry name" value="MetI-like"/>
    <property type="match status" value="1"/>
</dbReference>
<evidence type="ECO:0000313" key="9">
    <source>
        <dbReference type="EMBL" id="RGS35772.1"/>
    </source>
</evidence>
<dbReference type="RefSeq" id="WP_118098680.1">
    <property type="nucleotide sequence ID" value="NZ_CATVZQ010000006.1"/>
</dbReference>
<dbReference type="AlphaFoldDB" id="A0A395V3B6"/>
<evidence type="ECO:0000256" key="2">
    <source>
        <dbReference type="ARBA" id="ARBA00022448"/>
    </source>
</evidence>
<reference evidence="9 10" key="1">
    <citation type="submission" date="2018-08" db="EMBL/GenBank/DDBJ databases">
        <title>A genome reference for cultivated species of the human gut microbiota.</title>
        <authorList>
            <person name="Zou Y."/>
            <person name="Xue W."/>
            <person name="Luo G."/>
        </authorList>
    </citation>
    <scope>NUCLEOTIDE SEQUENCE [LARGE SCALE GENOMIC DNA]</scope>
    <source>
        <strain evidence="9 10">AF22-12AC</strain>
    </source>
</reference>
<organism evidence="9 10">
    <name type="scientific">Roseburia hominis</name>
    <dbReference type="NCBI Taxonomy" id="301301"/>
    <lineage>
        <taxon>Bacteria</taxon>
        <taxon>Bacillati</taxon>
        <taxon>Bacillota</taxon>
        <taxon>Clostridia</taxon>
        <taxon>Lachnospirales</taxon>
        <taxon>Lachnospiraceae</taxon>
        <taxon>Roseburia</taxon>
    </lineage>
</organism>
<dbReference type="InterPro" id="IPR043429">
    <property type="entry name" value="ArtM/GltK/GlnP/TcyL/YhdX-like"/>
</dbReference>
<sequence length="225" mass="25188">MPDLGISVLFKGKNMIRLLGGLWVALRISLISVVISIPLGILLGIVMTWKNPVTKAVTRVYLEIVRIMPQMVLLFLVFFGTTRMFGWNLSAEFASVIVFTFWGTAEMGDLVRGALISIPKHQYESGAALGMTRSQIYFYIIIPQTLRRLIPLSINLVTRMIKTTSLVMMIGVVEVLKVTQQIIEANRMASPNAAFGLYGTVFVLYFLACWPISMLAGHLEKKWSN</sequence>
<evidence type="ECO:0000259" key="8">
    <source>
        <dbReference type="PROSITE" id="PS50928"/>
    </source>
</evidence>
<dbReference type="CDD" id="cd06261">
    <property type="entry name" value="TM_PBP2"/>
    <property type="match status" value="1"/>
</dbReference>
<evidence type="ECO:0000256" key="7">
    <source>
        <dbReference type="RuleBase" id="RU363032"/>
    </source>
</evidence>
<dbReference type="GO" id="GO:0043190">
    <property type="term" value="C:ATP-binding cassette (ABC) transporter complex"/>
    <property type="evidence" value="ECO:0007669"/>
    <property type="project" value="InterPro"/>
</dbReference>
<dbReference type="Pfam" id="PF00528">
    <property type="entry name" value="BPD_transp_1"/>
    <property type="match status" value="1"/>
</dbReference>
<feature type="domain" description="ABC transmembrane type-1" evidence="8">
    <location>
        <begin position="22"/>
        <end position="216"/>
    </location>
</feature>
<evidence type="ECO:0000313" key="10">
    <source>
        <dbReference type="Proteomes" id="UP000266172"/>
    </source>
</evidence>
<feature type="transmembrane region" description="Helical" evidence="7">
    <location>
        <begin position="21"/>
        <end position="48"/>
    </location>
</feature>
<dbReference type="InterPro" id="IPR010065">
    <property type="entry name" value="AA_ABC_transptr_permease_3TM"/>
</dbReference>
<dbReference type="GO" id="GO:0022857">
    <property type="term" value="F:transmembrane transporter activity"/>
    <property type="evidence" value="ECO:0007669"/>
    <property type="project" value="InterPro"/>
</dbReference>
<accession>A0A395V3B6</accession>
<evidence type="ECO:0000256" key="6">
    <source>
        <dbReference type="ARBA" id="ARBA00023136"/>
    </source>
</evidence>
<gene>
    <name evidence="9" type="ORF">DWX93_16310</name>
</gene>
<comment type="similarity">
    <text evidence="7">Belongs to the binding-protein-dependent transport system permease family.</text>
</comment>
<proteinExistence type="inferred from homology"/>
<dbReference type="EMBL" id="QRVL01000027">
    <property type="protein sequence ID" value="RGS35772.1"/>
    <property type="molecule type" value="Genomic_DNA"/>
</dbReference>
<dbReference type="InterPro" id="IPR000515">
    <property type="entry name" value="MetI-like"/>
</dbReference>
<keyword evidence="6 7" id="KW-0472">Membrane</keyword>
<dbReference type="GO" id="GO:0006865">
    <property type="term" value="P:amino acid transport"/>
    <property type="evidence" value="ECO:0007669"/>
    <property type="project" value="TreeGrafter"/>
</dbReference>
<dbReference type="SUPFAM" id="SSF161098">
    <property type="entry name" value="MetI-like"/>
    <property type="match status" value="1"/>
</dbReference>
<dbReference type="Proteomes" id="UP000266172">
    <property type="component" value="Unassembled WGS sequence"/>
</dbReference>
<comment type="caution">
    <text evidence="9">The sequence shown here is derived from an EMBL/GenBank/DDBJ whole genome shotgun (WGS) entry which is preliminary data.</text>
</comment>
<dbReference type="PROSITE" id="PS50928">
    <property type="entry name" value="ABC_TM1"/>
    <property type="match status" value="1"/>
</dbReference>
<protein>
    <submittedName>
        <fullName evidence="9">Amino acid ABC transporter permease</fullName>
    </submittedName>
</protein>
<evidence type="ECO:0000256" key="1">
    <source>
        <dbReference type="ARBA" id="ARBA00004651"/>
    </source>
</evidence>
<evidence type="ECO:0000256" key="4">
    <source>
        <dbReference type="ARBA" id="ARBA00022692"/>
    </source>
</evidence>
<keyword evidence="2 7" id="KW-0813">Transport</keyword>
<feature type="transmembrane region" description="Helical" evidence="7">
    <location>
        <begin position="86"/>
        <end position="105"/>
    </location>
</feature>
<dbReference type="InterPro" id="IPR035906">
    <property type="entry name" value="MetI-like_sf"/>
</dbReference>